<dbReference type="InterPro" id="IPR042470">
    <property type="entry name" value="RMI1_N_C_sf"/>
</dbReference>
<evidence type="ECO:0000256" key="15">
    <source>
        <dbReference type="ARBA" id="ARBA00023004"/>
    </source>
</evidence>
<proteinExistence type="inferred from homology"/>
<dbReference type="Pfam" id="PF08585">
    <property type="entry name" value="RMI1_N_C"/>
    <property type="match status" value="1"/>
</dbReference>
<evidence type="ECO:0000256" key="9">
    <source>
        <dbReference type="ARBA" id="ARBA00022692"/>
    </source>
</evidence>
<evidence type="ECO:0000256" key="19">
    <source>
        <dbReference type="ARBA" id="ARBA00023180"/>
    </source>
</evidence>
<dbReference type="GO" id="GO:0016702">
    <property type="term" value="F:oxidoreductase activity, acting on single donors with incorporation of molecular oxygen, incorporation of two atoms of oxygen"/>
    <property type="evidence" value="ECO:0007669"/>
    <property type="project" value="InterPro"/>
</dbReference>
<keyword evidence="18" id="KW-1015">Disulfide bond</keyword>
<dbReference type="GO" id="GO:0000139">
    <property type="term" value="C:Golgi membrane"/>
    <property type="evidence" value="ECO:0007669"/>
    <property type="project" value="UniProtKB-SubCell"/>
</dbReference>
<evidence type="ECO:0000256" key="6">
    <source>
        <dbReference type="ARBA" id="ARBA00011972"/>
    </source>
</evidence>
<keyword evidence="25" id="KW-1185">Reference proteome</keyword>
<dbReference type="InterPro" id="IPR002889">
    <property type="entry name" value="WSC_carb-bd"/>
</dbReference>
<dbReference type="GO" id="GO:0015012">
    <property type="term" value="P:heparan sulfate proteoglycan biosynthetic process"/>
    <property type="evidence" value="ECO:0007669"/>
    <property type="project" value="TreeGrafter"/>
</dbReference>
<dbReference type="PANTHER" id="PTHR46025:SF3">
    <property type="entry name" value="XYLOSYLTRANSFERASE OXT"/>
    <property type="match status" value="1"/>
</dbReference>
<reference evidence="24 25" key="1">
    <citation type="submission" date="2020-04" db="EMBL/GenBank/DDBJ databases">
        <authorList>
            <person name="Laetsch R D."/>
            <person name="Stevens L."/>
            <person name="Kumar S."/>
            <person name="Blaxter L. M."/>
        </authorList>
    </citation>
    <scope>NUCLEOTIDE SEQUENCE [LARGE SCALE GENOMIC DNA]</scope>
</reference>
<evidence type="ECO:0000313" key="25">
    <source>
        <dbReference type="Proteomes" id="UP000494206"/>
    </source>
</evidence>
<dbReference type="OrthoDB" id="2019572at2759"/>
<comment type="similarity">
    <text evidence="5">Belongs to the glycosyltransferase 14 family. XylT subfamily.</text>
</comment>
<dbReference type="Pfam" id="PF01822">
    <property type="entry name" value="WSC"/>
    <property type="match status" value="1"/>
</dbReference>
<keyword evidence="7" id="KW-0328">Glycosyltransferase</keyword>
<dbReference type="SUPFAM" id="SSF51182">
    <property type="entry name" value="RmlC-like cupins"/>
    <property type="match status" value="1"/>
</dbReference>
<feature type="domain" description="WSC" evidence="23">
    <location>
        <begin position="1"/>
        <end position="93"/>
    </location>
</feature>
<evidence type="ECO:0000256" key="1">
    <source>
        <dbReference type="ARBA" id="ARBA00004323"/>
    </source>
</evidence>
<dbReference type="Pfam" id="PF02485">
    <property type="entry name" value="Branch"/>
    <property type="match status" value="1"/>
</dbReference>
<keyword evidence="14" id="KW-0560">Oxidoreductase</keyword>
<evidence type="ECO:0000256" key="2">
    <source>
        <dbReference type="ARBA" id="ARBA00004648"/>
    </source>
</evidence>
<feature type="region of interest" description="Disordered" evidence="22">
    <location>
        <begin position="1083"/>
        <end position="1110"/>
    </location>
</feature>
<dbReference type="AlphaFoldDB" id="A0A8S1E8L9"/>
<evidence type="ECO:0000313" key="24">
    <source>
        <dbReference type="EMBL" id="CAB3397881.1"/>
    </source>
</evidence>
<evidence type="ECO:0000256" key="21">
    <source>
        <dbReference type="ARBA" id="ARBA00047847"/>
    </source>
</evidence>
<evidence type="ECO:0000256" key="17">
    <source>
        <dbReference type="ARBA" id="ARBA00023136"/>
    </source>
</evidence>
<keyword evidence="11" id="KW-0256">Endoplasmic reticulum</keyword>
<organism evidence="24 25">
    <name type="scientific">Caenorhabditis bovis</name>
    <dbReference type="NCBI Taxonomy" id="2654633"/>
    <lineage>
        <taxon>Eukaryota</taxon>
        <taxon>Metazoa</taxon>
        <taxon>Ecdysozoa</taxon>
        <taxon>Nematoda</taxon>
        <taxon>Chromadorea</taxon>
        <taxon>Rhabditida</taxon>
        <taxon>Rhabditina</taxon>
        <taxon>Rhabditomorpha</taxon>
        <taxon>Rhabditoidea</taxon>
        <taxon>Rhabditidae</taxon>
        <taxon>Peloderinae</taxon>
        <taxon>Caenorhabditis</taxon>
    </lineage>
</organism>
<comment type="subcellular location">
    <subcellularLocation>
        <location evidence="2">Endoplasmic reticulum membrane</location>
        <topology evidence="2">Single-pass type II membrane protein</topology>
    </subcellularLocation>
    <subcellularLocation>
        <location evidence="1">Golgi apparatus membrane</location>
        <topology evidence="1">Single-pass type II membrane protein</topology>
    </subcellularLocation>
</comment>
<evidence type="ECO:0000256" key="5">
    <source>
        <dbReference type="ARBA" id="ARBA00010195"/>
    </source>
</evidence>
<evidence type="ECO:0000259" key="23">
    <source>
        <dbReference type="PROSITE" id="PS51212"/>
    </source>
</evidence>
<evidence type="ECO:0000256" key="18">
    <source>
        <dbReference type="ARBA" id="ARBA00023157"/>
    </source>
</evidence>
<dbReference type="EC" id="2.4.2.26" evidence="6"/>
<keyword evidence="8" id="KW-0808">Transferase</keyword>
<protein>
    <recommendedName>
        <fullName evidence="6">protein xylosyltransferase</fullName>
        <ecNumber evidence="6">2.4.2.26</ecNumber>
    </recommendedName>
    <alternativeName>
        <fullName evidence="20">Peptide O-xylosyltransferase</fullName>
    </alternativeName>
</protein>
<evidence type="ECO:0000256" key="16">
    <source>
        <dbReference type="ARBA" id="ARBA00023034"/>
    </source>
</evidence>
<keyword evidence="10" id="KW-0479">Metal-binding</keyword>
<dbReference type="InterPro" id="IPR011051">
    <property type="entry name" value="RmlC_Cupin_sf"/>
</dbReference>
<accession>A0A8S1E8L9</accession>
<dbReference type="PROSITE" id="PS51212">
    <property type="entry name" value="WSC"/>
    <property type="match status" value="1"/>
</dbReference>
<dbReference type="GO" id="GO:0050650">
    <property type="term" value="P:chondroitin sulfate proteoglycan biosynthetic process"/>
    <property type="evidence" value="ECO:0007669"/>
    <property type="project" value="TreeGrafter"/>
</dbReference>
<dbReference type="GO" id="GO:0030158">
    <property type="term" value="F:protein xylosyltransferase activity"/>
    <property type="evidence" value="ECO:0007669"/>
    <property type="project" value="UniProtKB-EC"/>
</dbReference>
<comment type="catalytic activity">
    <reaction evidence="21">
        <text>UDP-alpha-D-xylose + L-seryl-[protein] = 3-O-(beta-D-xylosyl)-L-seryl-[protein] + UDP + H(+)</text>
        <dbReference type="Rhea" id="RHEA:50192"/>
        <dbReference type="Rhea" id="RHEA-COMP:9863"/>
        <dbReference type="Rhea" id="RHEA-COMP:12567"/>
        <dbReference type="ChEBI" id="CHEBI:15378"/>
        <dbReference type="ChEBI" id="CHEBI:29999"/>
        <dbReference type="ChEBI" id="CHEBI:57632"/>
        <dbReference type="ChEBI" id="CHEBI:58223"/>
        <dbReference type="ChEBI" id="CHEBI:132085"/>
        <dbReference type="EC" id="2.4.2.26"/>
    </reaction>
</comment>
<evidence type="ECO:0000256" key="10">
    <source>
        <dbReference type="ARBA" id="ARBA00022723"/>
    </source>
</evidence>
<dbReference type="Pfam" id="PF07847">
    <property type="entry name" value="PCO_ADO"/>
    <property type="match status" value="1"/>
</dbReference>
<dbReference type="EMBL" id="CADEPM010000001">
    <property type="protein sequence ID" value="CAB3397881.1"/>
    <property type="molecule type" value="Genomic_DNA"/>
</dbReference>
<sequence length="1186" mass="134897">MTHFLKANVLIMTQSLNISVYKLPETNSKLVCHKNCYKAGFIYYGLEFGQECFCGNQIRNATNIDDALCTTYKCSGSDEFCGGFNAIEIFRTGLKQEVSLSKPKFEIDESNKVKKAKILFLLQLNGRNERQVKRFIRSIYSKNHYYYIHVDKRQKFMHSEMTKVAKKLENVVISQKRFSTIWGGASLLEMFLEVIRESLQNENINDWDYIVNFSESDFPVLPFKDFENLINANIGYSFLAAHGYNTGRFIQKQGFEYVFLECEERMWRIGRRDFPSNLRIDGGSDWVGIHRDLAEYSVSSEEMPSKLRKMFSSILLPLESFYHTLSHNSKFCGNVLSSNLRLTNWYRKQGCRCEGLKKVVDWCGCSPLVFRNDTVSKFDMEKARNKPTYFARKFDSIINIDAIASAELQAVGVDRIDVTHPSYHSAFVSLYKRDIDGDASHLFNFAKSINIISKTDAVLKSLARIDVFKAHSKSPFQIVLSTETTMGKYEYLVQRVPHFDIFPHEDVDGYVLTNITYGSQFDLKEEVCREFIGIITKNSTVQLRLLWVPSAMNRTPPPKKMDKVKTSPDVVVRWRNSEDVVIATNDVKSSSSSSKCNEYSADIFTPKNLKIGSIHFPVMAEDDPECNLKMTSRFYDNDKLQIISEFNMLDFQWRIHAIGQQLAKFGSDAHKGKITLDQIASEINCMDSFNFRHILPPPKMVFTAPYEKQPAVQYTDIYRDDFIHGNIFGLMKKGNKVPLHDHPNMSGVMKVITGSILLRTYSILQTIRDEGNPWGRNAIVRFDGEKIISSRDQVHSTFLDAQRGNIHEVIALEDNSYFLDVFLPGDYPKYVMEQLRQKGWSLNDNNVAELFDAIFPENASVLENTLLNEDIRDFGDQCIVNLHNKESRIYSGPSVLQISKIRNVCIPKIREDFGSSPDSSTILRIFLTDGHTTISAISLEKISGISADTPPGTKVLLISEIPVEGIFLILTPANTKVFGGKVAKLIEKWNVERNSSRAAGFSISKNTGAPKWISFGQKGAAQQKKNLSANFKANDVIQTNKKEDEQDEFAKNREQTLKDLLSEEVKQQKKVFSRPNVALPEAKPVAAKLPKIPKQPKEEKPKRRRGRDSVGEEIAEYVNKQSATPKLADFLGEMVAPSTKIPSQGLPTHNVSHPIGEWVIHVWLHGRTGKCIQPSLQRYTQIACAQ</sequence>
<dbReference type="InterPro" id="IPR014710">
    <property type="entry name" value="RmlC-like_jellyroll"/>
</dbReference>
<dbReference type="Gene3D" id="2.40.50.770">
    <property type="entry name" value="RecQ-mediated genome instability protein Rmi1, C-terminal domain"/>
    <property type="match status" value="1"/>
</dbReference>
<dbReference type="InterPro" id="IPR012864">
    <property type="entry name" value="PCO/ADO"/>
</dbReference>
<dbReference type="CDD" id="cd20289">
    <property type="entry name" value="cupin_ADO"/>
    <property type="match status" value="1"/>
</dbReference>
<keyword evidence="12" id="KW-0735">Signal-anchor</keyword>
<keyword evidence="19" id="KW-0325">Glycoprotein</keyword>
<evidence type="ECO:0000256" key="20">
    <source>
        <dbReference type="ARBA" id="ARBA00042865"/>
    </source>
</evidence>
<comment type="pathway">
    <text evidence="3">Glycan metabolism; chondroitin sulfate biosynthesis.</text>
</comment>
<keyword evidence="17" id="KW-0472">Membrane</keyword>
<keyword evidence="16" id="KW-0333">Golgi apparatus</keyword>
<evidence type="ECO:0000256" key="3">
    <source>
        <dbReference type="ARBA" id="ARBA00004840"/>
    </source>
</evidence>
<comment type="pathway">
    <text evidence="4">Glycan metabolism; heparan sulfate biosynthesis.</text>
</comment>
<dbReference type="Gene3D" id="2.60.120.10">
    <property type="entry name" value="Jelly Rolls"/>
    <property type="match status" value="1"/>
</dbReference>
<keyword evidence="15" id="KW-0408">Iron</keyword>
<dbReference type="SMART" id="SM01161">
    <property type="entry name" value="DUF1767"/>
    <property type="match status" value="1"/>
</dbReference>
<evidence type="ECO:0000256" key="22">
    <source>
        <dbReference type="SAM" id="MobiDB-lite"/>
    </source>
</evidence>
<evidence type="ECO:0000256" key="13">
    <source>
        <dbReference type="ARBA" id="ARBA00022989"/>
    </source>
</evidence>
<evidence type="ECO:0000256" key="12">
    <source>
        <dbReference type="ARBA" id="ARBA00022968"/>
    </source>
</evidence>
<evidence type="ECO:0000256" key="14">
    <source>
        <dbReference type="ARBA" id="ARBA00023002"/>
    </source>
</evidence>
<name>A0A8S1E8L9_9PELO</name>
<dbReference type="InterPro" id="IPR013894">
    <property type="entry name" value="RMI1_OB"/>
</dbReference>
<evidence type="ECO:0000256" key="8">
    <source>
        <dbReference type="ARBA" id="ARBA00022679"/>
    </source>
</evidence>
<dbReference type="GO" id="GO:0046872">
    <property type="term" value="F:metal ion binding"/>
    <property type="evidence" value="ECO:0007669"/>
    <property type="project" value="UniProtKB-KW"/>
</dbReference>
<dbReference type="PANTHER" id="PTHR46025">
    <property type="entry name" value="XYLOSYLTRANSFERASE OXT"/>
    <property type="match status" value="1"/>
</dbReference>
<evidence type="ECO:0000256" key="11">
    <source>
        <dbReference type="ARBA" id="ARBA00022824"/>
    </source>
</evidence>
<evidence type="ECO:0000256" key="4">
    <source>
        <dbReference type="ARBA" id="ARBA00005093"/>
    </source>
</evidence>
<keyword evidence="9" id="KW-0812">Transmembrane</keyword>
<dbReference type="Proteomes" id="UP000494206">
    <property type="component" value="Unassembled WGS sequence"/>
</dbReference>
<comment type="caution">
    <text evidence="24">The sequence shown here is derived from an EMBL/GenBank/DDBJ whole genome shotgun (WGS) entry which is preliminary data.</text>
</comment>
<dbReference type="GO" id="GO:0005789">
    <property type="term" value="C:endoplasmic reticulum membrane"/>
    <property type="evidence" value="ECO:0007669"/>
    <property type="project" value="UniProtKB-SubCell"/>
</dbReference>
<keyword evidence="13" id="KW-1133">Transmembrane helix</keyword>
<evidence type="ECO:0000256" key="7">
    <source>
        <dbReference type="ARBA" id="ARBA00022676"/>
    </source>
</evidence>
<gene>
    <name evidence="24" type="ORF">CBOVIS_LOCUS1229</name>
</gene>
<dbReference type="InterPro" id="IPR043538">
    <property type="entry name" value="XYLT"/>
</dbReference>
<dbReference type="InterPro" id="IPR003406">
    <property type="entry name" value="Glyco_trans_14"/>
</dbReference>